<gene>
    <name evidence="1" type="ORF">Vadar_034013</name>
</gene>
<reference evidence="1 2" key="1">
    <citation type="journal article" date="2021" name="Hortic Res">
        <title>High-quality reference genome and annotation aids understanding of berry development for evergreen blueberry (Vaccinium darrowii).</title>
        <authorList>
            <person name="Yu J."/>
            <person name="Hulse-Kemp A.M."/>
            <person name="Babiker E."/>
            <person name="Staton M."/>
        </authorList>
    </citation>
    <scope>NUCLEOTIDE SEQUENCE [LARGE SCALE GENOMIC DNA]</scope>
    <source>
        <strain evidence="2">cv. NJ 8807/NJ 8810</strain>
        <tissue evidence="1">Young leaf</tissue>
    </source>
</reference>
<name>A0ACB7YIZ2_9ERIC</name>
<comment type="caution">
    <text evidence="1">The sequence shown here is derived from an EMBL/GenBank/DDBJ whole genome shotgun (WGS) entry which is preliminary data.</text>
</comment>
<evidence type="ECO:0000313" key="1">
    <source>
        <dbReference type="EMBL" id="KAH7853152.1"/>
    </source>
</evidence>
<protein>
    <submittedName>
        <fullName evidence="1">Uncharacterized protein</fullName>
    </submittedName>
</protein>
<keyword evidence="2" id="KW-1185">Reference proteome</keyword>
<sequence length="104" mass="12122">MAKKGIYILINDFDTMSRLVKRLEGEIEHFRVVSDVCVRNGKLEVVKKVAGELGNDQKGFLEQLKELKKQIYLCFLNINRSRRLVMEEIMVVQQENRGKSFLCC</sequence>
<dbReference type="Proteomes" id="UP000828048">
    <property type="component" value="Chromosome 8"/>
</dbReference>
<organism evidence="1 2">
    <name type="scientific">Vaccinium darrowii</name>
    <dbReference type="NCBI Taxonomy" id="229202"/>
    <lineage>
        <taxon>Eukaryota</taxon>
        <taxon>Viridiplantae</taxon>
        <taxon>Streptophyta</taxon>
        <taxon>Embryophyta</taxon>
        <taxon>Tracheophyta</taxon>
        <taxon>Spermatophyta</taxon>
        <taxon>Magnoliopsida</taxon>
        <taxon>eudicotyledons</taxon>
        <taxon>Gunneridae</taxon>
        <taxon>Pentapetalae</taxon>
        <taxon>asterids</taxon>
        <taxon>Ericales</taxon>
        <taxon>Ericaceae</taxon>
        <taxon>Vaccinioideae</taxon>
        <taxon>Vaccinieae</taxon>
        <taxon>Vaccinium</taxon>
    </lineage>
</organism>
<evidence type="ECO:0000313" key="2">
    <source>
        <dbReference type="Proteomes" id="UP000828048"/>
    </source>
</evidence>
<dbReference type="EMBL" id="CM037158">
    <property type="protein sequence ID" value="KAH7853152.1"/>
    <property type="molecule type" value="Genomic_DNA"/>
</dbReference>
<accession>A0ACB7YIZ2</accession>
<proteinExistence type="predicted"/>